<evidence type="ECO:0000256" key="1">
    <source>
        <dbReference type="SAM" id="MobiDB-lite"/>
    </source>
</evidence>
<dbReference type="AlphaFoldDB" id="A0A8S9UTQ3"/>
<proteinExistence type="predicted"/>
<organism evidence="2 3">
    <name type="scientific">Phytophthora infestans</name>
    <name type="common">Potato late blight agent</name>
    <name type="synonym">Botrytis infestans</name>
    <dbReference type="NCBI Taxonomy" id="4787"/>
    <lineage>
        <taxon>Eukaryota</taxon>
        <taxon>Sar</taxon>
        <taxon>Stramenopiles</taxon>
        <taxon>Oomycota</taxon>
        <taxon>Peronosporomycetes</taxon>
        <taxon>Peronosporales</taxon>
        <taxon>Peronosporaceae</taxon>
        <taxon>Phytophthora</taxon>
    </lineage>
</organism>
<accession>A0A8S9UTQ3</accession>
<feature type="non-terminal residue" evidence="2">
    <location>
        <position position="249"/>
    </location>
</feature>
<protein>
    <submittedName>
        <fullName evidence="2">FLYWCH zinc finger domain-containing protein</fullName>
    </submittedName>
</protein>
<gene>
    <name evidence="2" type="ORF">GN958_ATG07733</name>
</gene>
<evidence type="ECO:0000313" key="3">
    <source>
        <dbReference type="Proteomes" id="UP000704712"/>
    </source>
</evidence>
<dbReference type="EMBL" id="JAACNO010001095">
    <property type="protein sequence ID" value="KAF4143057.1"/>
    <property type="molecule type" value="Genomic_DNA"/>
</dbReference>
<sequence length="249" mass="28071">TKRFSFPANHQSPREKRVTVSKSNGDLKSKAFLVTFLFRLLGTSSVHFRGYSYARYHFNEGTPHYRCSAYRRTKCKVKLYVSDLGAIDTGHHTENCVPGFCRAPAGSSPTITDLLEEIMLVMDTFCGRDVTLTPTEVWRTARDQFYGDSKEIAMGAAQRQILGRLYRIRAKAFGWANFGRLERATLRRQRQRSATSAGWLIPPSSHGSYEAAPELNFCRCYLPVTTDTLLPIDSCDAVRLYFGGLFAGL</sequence>
<name>A0A8S9UTQ3_PHYIN</name>
<reference evidence="2" key="1">
    <citation type="submission" date="2020-03" db="EMBL/GenBank/DDBJ databases">
        <title>Hybrid Assembly of Korean Phytophthora infestans isolates.</title>
        <authorList>
            <person name="Prokchorchik M."/>
            <person name="Lee Y."/>
            <person name="Seo J."/>
            <person name="Cho J.-H."/>
            <person name="Park Y.-E."/>
            <person name="Jang D.-C."/>
            <person name="Im J.-S."/>
            <person name="Choi J.-G."/>
            <person name="Park H.-J."/>
            <person name="Lee G.-B."/>
            <person name="Lee Y.-G."/>
            <person name="Hong S.-Y."/>
            <person name="Cho K."/>
            <person name="Sohn K.H."/>
        </authorList>
    </citation>
    <scope>NUCLEOTIDE SEQUENCE</scope>
    <source>
        <strain evidence="2">KR_2_A2</strain>
    </source>
</reference>
<feature type="region of interest" description="Disordered" evidence="1">
    <location>
        <begin position="1"/>
        <end position="20"/>
    </location>
</feature>
<dbReference type="Gene3D" id="2.20.25.240">
    <property type="match status" value="1"/>
</dbReference>
<comment type="caution">
    <text evidence="2">The sequence shown here is derived from an EMBL/GenBank/DDBJ whole genome shotgun (WGS) entry which is preliminary data.</text>
</comment>
<dbReference type="Proteomes" id="UP000704712">
    <property type="component" value="Unassembled WGS sequence"/>
</dbReference>
<feature type="non-terminal residue" evidence="2">
    <location>
        <position position="1"/>
    </location>
</feature>
<evidence type="ECO:0000313" key="2">
    <source>
        <dbReference type="EMBL" id="KAF4143057.1"/>
    </source>
</evidence>